<sequence>DDPSHLPMASTFLSAPSRWSSPLHLQAKGEMWLKKRCFVSLPAPGTPAGSTQEHLLQRSPDVCEKVRLILTSALPRGDARPHGVFAKLI</sequence>
<evidence type="ECO:0000313" key="1">
    <source>
        <dbReference type="EMBL" id="MED6251827.1"/>
    </source>
</evidence>
<dbReference type="EMBL" id="JAHUTI010060373">
    <property type="protein sequence ID" value="MED6251827.1"/>
    <property type="molecule type" value="Genomic_DNA"/>
</dbReference>
<feature type="non-terminal residue" evidence="1">
    <location>
        <position position="1"/>
    </location>
</feature>
<name>A0ABU7BMZ6_9TELE</name>
<organism evidence="1 2">
    <name type="scientific">Ataeniobius toweri</name>
    <dbReference type="NCBI Taxonomy" id="208326"/>
    <lineage>
        <taxon>Eukaryota</taxon>
        <taxon>Metazoa</taxon>
        <taxon>Chordata</taxon>
        <taxon>Craniata</taxon>
        <taxon>Vertebrata</taxon>
        <taxon>Euteleostomi</taxon>
        <taxon>Actinopterygii</taxon>
        <taxon>Neopterygii</taxon>
        <taxon>Teleostei</taxon>
        <taxon>Neoteleostei</taxon>
        <taxon>Acanthomorphata</taxon>
        <taxon>Ovalentaria</taxon>
        <taxon>Atherinomorphae</taxon>
        <taxon>Cyprinodontiformes</taxon>
        <taxon>Goodeidae</taxon>
        <taxon>Ataeniobius</taxon>
    </lineage>
</organism>
<proteinExistence type="predicted"/>
<evidence type="ECO:0000313" key="2">
    <source>
        <dbReference type="Proteomes" id="UP001345963"/>
    </source>
</evidence>
<keyword evidence="2" id="KW-1185">Reference proteome</keyword>
<accession>A0ABU7BMZ6</accession>
<dbReference type="Proteomes" id="UP001345963">
    <property type="component" value="Unassembled WGS sequence"/>
</dbReference>
<protein>
    <submittedName>
        <fullName evidence="1">Uncharacterized protein</fullName>
    </submittedName>
</protein>
<gene>
    <name evidence="1" type="ORF">ATANTOWER_003423</name>
</gene>
<comment type="caution">
    <text evidence="1">The sequence shown here is derived from an EMBL/GenBank/DDBJ whole genome shotgun (WGS) entry which is preliminary data.</text>
</comment>
<reference evidence="1 2" key="1">
    <citation type="submission" date="2021-07" db="EMBL/GenBank/DDBJ databases">
        <authorList>
            <person name="Palmer J.M."/>
        </authorList>
    </citation>
    <scope>NUCLEOTIDE SEQUENCE [LARGE SCALE GENOMIC DNA]</scope>
    <source>
        <strain evidence="1 2">AT_MEX2019</strain>
        <tissue evidence="1">Muscle</tissue>
    </source>
</reference>